<dbReference type="SUPFAM" id="SSF55073">
    <property type="entry name" value="Nucleotide cyclase"/>
    <property type="match status" value="1"/>
</dbReference>
<sequence>MKKTFLNLQKTSIYTAVVLIWCILSAVVLVAMNLQTSLAAIAILIFIAVLSIIRPFPLASWLSLIIGSLVYALISYSLFGLSRSMALTSALAFGVFLVTSLLGNMVANQIGGLRDLFRKEQNLLDDLVQYDQSTGILRWKYARQRMKAEVLRSVRYKKDLSLILIQLLLPEQADISETELTNLYGQIIEVVINSLRKDIDIPFIGEKIGVVLPETTAEGAQILALRLVDRIFRKVRAEVVIGIAGVPGDAVTEEALLNQAELALKFAVSSEQSVVPAARLRSAVEKRTPEEEESAAPEMESTELVEEPLGPEEWRVEVGGFTSMDDLPSVEKSFTESGAAADFHLVRLDGNTLVARVTPAGADLPGTLRTLPQFILKNVDESKRSMQIEIKLD</sequence>
<dbReference type="EMBL" id="QUMS01000004">
    <property type="protein sequence ID" value="REG06166.1"/>
    <property type="molecule type" value="Genomic_DNA"/>
</dbReference>
<evidence type="ECO:0000256" key="2">
    <source>
        <dbReference type="SAM" id="Phobius"/>
    </source>
</evidence>
<feature type="transmembrane region" description="Helical" evidence="2">
    <location>
        <begin position="12"/>
        <end position="31"/>
    </location>
</feature>
<dbReference type="InterPro" id="IPR000160">
    <property type="entry name" value="GGDEF_dom"/>
</dbReference>
<feature type="domain" description="GGDEF" evidence="3">
    <location>
        <begin position="158"/>
        <end position="280"/>
    </location>
</feature>
<organism evidence="4 5">
    <name type="scientific">Pelolinea submarina</name>
    <dbReference type="NCBI Taxonomy" id="913107"/>
    <lineage>
        <taxon>Bacteria</taxon>
        <taxon>Bacillati</taxon>
        <taxon>Chloroflexota</taxon>
        <taxon>Anaerolineae</taxon>
        <taxon>Anaerolineales</taxon>
        <taxon>Anaerolineaceae</taxon>
        <taxon>Pelolinea</taxon>
    </lineage>
</organism>
<evidence type="ECO:0000256" key="1">
    <source>
        <dbReference type="SAM" id="MobiDB-lite"/>
    </source>
</evidence>
<evidence type="ECO:0000259" key="3">
    <source>
        <dbReference type="PROSITE" id="PS50887"/>
    </source>
</evidence>
<feature type="transmembrane region" description="Helical" evidence="2">
    <location>
        <begin position="85"/>
        <end position="107"/>
    </location>
</feature>
<dbReference type="PROSITE" id="PS50887">
    <property type="entry name" value="GGDEF"/>
    <property type="match status" value="1"/>
</dbReference>
<keyword evidence="5" id="KW-1185">Reference proteome</keyword>
<keyword evidence="2" id="KW-0472">Membrane</keyword>
<dbReference type="InterPro" id="IPR029787">
    <property type="entry name" value="Nucleotide_cyclase"/>
</dbReference>
<dbReference type="InterPro" id="IPR043128">
    <property type="entry name" value="Rev_trsase/Diguanyl_cyclase"/>
</dbReference>
<feature type="transmembrane region" description="Helical" evidence="2">
    <location>
        <begin position="37"/>
        <end position="53"/>
    </location>
</feature>
<gene>
    <name evidence="4" type="ORF">DFR64_2598</name>
</gene>
<comment type="caution">
    <text evidence="4">The sequence shown here is derived from an EMBL/GenBank/DDBJ whole genome shotgun (WGS) entry which is preliminary data.</text>
</comment>
<keyword evidence="2" id="KW-0812">Transmembrane</keyword>
<dbReference type="AlphaFoldDB" id="A0A347ZQC3"/>
<dbReference type="Gene3D" id="3.30.70.270">
    <property type="match status" value="1"/>
</dbReference>
<accession>A0A347ZQC3</accession>
<proteinExistence type="predicted"/>
<dbReference type="RefSeq" id="WP_116225866.1">
    <property type="nucleotide sequence ID" value="NZ_AP018437.1"/>
</dbReference>
<feature type="transmembrane region" description="Helical" evidence="2">
    <location>
        <begin position="60"/>
        <end position="79"/>
    </location>
</feature>
<dbReference type="Proteomes" id="UP000256388">
    <property type="component" value="Unassembled WGS sequence"/>
</dbReference>
<evidence type="ECO:0000313" key="5">
    <source>
        <dbReference type="Proteomes" id="UP000256388"/>
    </source>
</evidence>
<feature type="region of interest" description="Disordered" evidence="1">
    <location>
        <begin position="283"/>
        <end position="308"/>
    </location>
</feature>
<evidence type="ECO:0000313" key="4">
    <source>
        <dbReference type="EMBL" id="REG06166.1"/>
    </source>
</evidence>
<protein>
    <submittedName>
        <fullName evidence="4">GGDEF domain-containing protein</fullName>
    </submittedName>
</protein>
<reference evidence="4 5" key="1">
    <citation type="submission" date="2018-08" db="EMBL/GenBank/DDBJ databases">
        <title>Genomic Encyclopedia of Type Strains, Phase IV (KMG-IV): sequencing the most valuable type-strain genomes for metagenomic binning, comparative biology and taxonomic classification.</title>
        <authorList>
            <person name="Goeker M."/>
        </authorList>
    </citation>
    <scope>NUCLEOTIDE SEQUENCE [LARGE SCALE GENOMIC DNA]</scope>
    <source>
        <strain evidence="4 5">DSM 23923</strain>
    </source>
</reference>
<keyword evidence="2" id="KW-1133">Transmembrane helix</keyword>
<feature type="compositionally biased region" description="Acidic residues" evidence="1">
    <location>
        <begin position="290"/>
        <end position="308"/>
    </location>
</feature>
<name>A0A347ZQC3_9CHLR</name>